<keyword evidence="7 12" id="KW-0378">Hydrolase</keyword>
<evidence type="ECO:0000256" key="1">
    <source>
        <dbReference type="ARBA" id="ARBA00001946"/>
    </source>
</evidence>
<dbReference type="GO" id="GO:0006260">
    <property type="term" value="P:DNA replication"/>
    <property type="evidence" value="ECO:0007669"/>
    <property type="project" value="UniProtKB-KW"/>
</dbReference>
<gene>
    <name evidence="14" type="ORF">A2118_00860</name>
</gene>
<protein>
    <recommendedName>
        <fullName evidence="11">8-oxo-dGTP diphosphatase</fullName>
        <ecNumber evidence="11">3.6.1.55</ecNumber>
    </recommendedName>
</protein>
<keyword evidence="4" id="KW-0235">DNA replication</keyword>
<evidence type="ECO:0000256" key="5">
    <source>
        <dbReference type="ARBA" id="ARBA00022723"/>
    </source>
</evidence>
<proteinExistence type="inferred from homology"/>
<evidence type="ECO:0000256" key="3">
    <source>
        <dbReference type="ARBA" id="ARBA00022457"/>
    </source>
</evidence>
<dbReference type="CDD" id="cd04690">
    <property type="entry name" value="NUDIX_Hydrolase"/>
    <property type="match status" value="1"/>
</dbReference>
<dbReference type="GO" id="GO:0046872">
    <property type="term" value="F:metal ion binding"/>
    <property type="evidence" value="ECO:0007669"/>
    <property type="project" value="UniProtKB-KW"/>
</dbReference>
<dbReference type="PANTHER" id="PTHR47707">
    <property type="entry name" value="8-OXO-DGTP DIPHOSPHATASE"/>
    <property type="match status" value="1"/>
</dbReference>
<evidence type="ECO:0000256" key="6">
    <source>
        <dbReference type="ARBA" id="ARBA00022763"/>
    </source>
</evidence>
<dbReference type="GO" id="GO:0008413">
    <property type="term" value="F:8-oxo-7,8-dihydroguanosine triphosphate pyrophosphatase activity"/>
    <property type="evidence" value="ECO:0007669"/>
    <property type="project" value="TreeGrafter"/>
</dbReference>
<dbReference type="InterPro" id="IPR020084">
    <property type="entry name" value="NUDIX_hydrolase_CS"/>
</dbReference>
<dbReference type="EC" id="3.6.1.55" evidence="11"/>
<dbReference type="InterPro" id="IPR020476">
    <property type="entry name" value="Nudix_hydrolase"/>
</dbReference>
<keyword evidence="9" id="KW-0234">DNA repair</keyword>
<evidence type="ECO:0000256" key="4">
    <source>
        <dbReference type="ARBA" id="ARBA00022705"/>
    </source>
</evidence>
<comment type="similarity">
    <text evidence="2 12">Belongs to the Nudix hydrolase family.</text>
</comment>
<dbReference type="Pfam" id="PF00293">
    <property type="entry name" value="NUDIX"/>
    <property type="match status" value="1"/>
</dbReference>
<evidence type="ECO:0000256" key="11">
    <source>
        <dbReference type="ARBA" id="ARBA00038905"/>
    </source>
</evidence>
<keyword evidence="5" id="KW-0479">Metal-binding</keyword>
<dbReference type="GO" id="GO:0044716">
    <property type="term" value="F:8-oxo-GDP phosphatase activity"/>
    <property type="evidence" value="ECO:0007669"/>
    <property type="project" value="TreeGrafter"/>
</dbReference>
<evidence type="ECO:0000259" key="13">
    <source>
        <dbReference type="PROSITE" id="PS51462"/>
    </source>
</evidence>
<dbReference type="SUPFAM" id="SSF55811">
    <property type="entry name" value="Nudix"/>
    <property type="match status" value="1"/>
</dbReference>
<evidence type="ECO:0000256" key="2">
    <source>
        <dbReference type="ARBA" id="ARBA00005582"/>
    </source>
</evidence>
<evidence type="ECO:0000256" key="8">
    <source>
        <dbReference type="ARBA" id="ARBA00022842"/>
    </source>
</evidence>
<dbReference type="PROSITE" id="PS51462">
    <property type="entry name" value="NUDIX"/>
    <property type="match status" value="1"/>
</dbReference>
<dbReference type="AlphaFoldDB" id="A0A1F6BUF4"/>
<dbReference type="InterPro" id="IPR000086">
    <property type="entry name" value="NUDIX_hydrolase_dom"/>
</dbReference>
<dbReference type="PRINTS" id="PR00502">
    <property type="entry name" value="NUDIXFAMILY"/>
</dbReference>
<dbReference type="STRING" id="1798474.A2118_00860"/>
<dbReference type="PANTHER" id="PTHR47707:SF1">
    <property type="entry name" value="NUDIX HYDROLASE FAMILY PROTEIN"/>
    <property type="match status" value="1"/>
</dbReference>
<organism evidence="14 15">
    <name type="scientific">Candidatus Kaiserbacteria bacterium GWA2_50_9</name>
    <dbReference type="NCBI Taxonomy" id="1798474"/>
    <lineage>
        <taxon>Bacteria</taxon>
        <taxon>Candidatus Kaiseribacteriota</taxon>
    </lineage>
</organism>
<dbReference type="EMBL" id="MFKN01000028">
    <property type="protein sequence ID" value="OGG40574.1"/>
    <property type="molecule type" value="Genomic_DNA"/>
</dbReference>
<comment type="catalytic activity">
    <reaction evidence="10">
        <text>8-oxo-dGTP + H2O = 8-oxo-dGMP + diphosphate + H(+)</text>
        <dbReference type="Rhea" id="RHEA:31575"/>
        <dbReference type="ChEBI" id="CHEBI:15377"/>
        <dbReference type="ChEBI" id="CHEBI:15378"/>
        <dbReference type="ChEBI" id="CHEBI:33019"/>
        <dbReference type="ChEBI" id="CHEBI:63224"/>
        <dbReference type="ChEBI" id="CHEBI:77896"/>
        <dbReference type="EC" id="3.6.1.55"/>
    </reaction>
</comment>
<evidence type="ECO:0000256" key="12">
    <source>
        <dbReference type="RuleBase" id="RU003476"/>
    </source>
</evidence>
<keyword evidence="6" id="KW-0227">DNA damage</keyword>
<reference evidence="14 15" key="1">
    <citation type="journal article" date="2016" name="Nat. Commun.">
        <title>Thousands of microbial genomes shed light on interconnected biogeochemical processes in an aquifer system.</title>
        <authorList>
            <person name="Anantharaman K."/>
            <person name="Brown C.T."/>
            <person name="Hug L.A."/>
            <person name="Sharon I."/>
            <person name="Castelle C.J."/>
            <person name="Probst A.J."/>
            <person name="Thomas B.C."/>
            <person name="Singh A."/>
            <person name="Wilkins M.J."/>
            <person name="Karaoz U."/>
            <person name="Brodie E.L."/>
            <person name="Williams K.H."/>
            <person name="Hubbard S.S."/>
            <person name="Banfield J.F."/>
        </authorList>
    </citation>
    <scope>NUCLEOTIDE SEQUENCE [LARGE SCALE GENOMIC DNA]</scope>
</reference>
<dbReference type="InterPro" id="IPR047127">
    <property type="entry name" value="MutT-like"/>
</dbReference>
<sequence>MDKKVDIHKAAGILIKDRKLLMSRSKGKEFFISPGGKIQSGETPEGALIRELDEELGIEVAVEDLEKFGTFHSLAVEQTGEKHLQMDVFLVNRWKGDIQPNNEIEEIKWINSLVPDGIKLGSIFEHDVLPRLKKEDLID</sequence>
<dbReference type="InterPro" id="IPR015797">
    <property type="entry name" value="NUDIX_hydrolase-like_dom_sf"/>
</dbReference>
<evidence type="ECO:0000256" key="10">
    <source>
        <dbReference type="ARBA" id="ARBA00035861"/>
    </source>
</evidence>
<evidence type="ECO:0000313" key="14">
    <source>
        <dbReference type="EMBL" id="OGG40574.1"/>
    </source>
</evidence>
<dbReference type="GO" id="GO:0044715">
    <property type="term" value="F:8-oxo-dGDP phosphatase activity"/>
    <property type="evidence" value="ECO:0007669"/>
    <property type="project" value="TreeGrafter"/>
</dbReference>
<dbReference type="GO" id="GO:0006281">
    <property type="term" value="P:DNA repair"/>
    <property type="evidence" value="ECO:0007669"/>
    <property type="project" value="UniProtKB-KW"/>
</dbReference>
<comment type="caution">
    <text evidence="14">The sequence shown here is derived from an EMBL/GenBank/DDBJ whole genome shotgun (WGS) entry which is preliminary data.</text>
</comment>
<evidence type="ECO:0000256" key="7">
    <source>
        <dbReference type="ARBA" id="ARBA00022801"/>
    </source>
</evidence>
<comment type="cofactor">
    <cofactor evidence="1">
        <name>Mg(2+)</name>
        <dbReference type="ChEBI" id="CHEBI:18420"/>
    </cofactor>
</comment>
<dbReference type="Gene3D" id="3.90.79.10">
    <property type="entry name" value="Nucleoside Triphosphate Pyrophosphohydrolase"/>
    <property type="match status" value="1"/>
</dbReference>
<name>A0A1F6BUF4_9BACT</name>
<evidence type="ECO:0000313" key="15">
    <source>
        <dbReference type="Proteomes" id="UP000179014"/>
    </source>
</evidence>
<evidence type="ECO:0000256" key="9">
    <source>
        <dbReference type="ARBA" id="ARBA00023204"/>
    </source>
</evidence>
<keyword evidence="3" id="KW-0515">Mutator protein</keyword>
<keyword evidence="8" id="KW-0460">Magnesium</keyword>
<dbReference type="GO" id="GO:0035539">
    <property type="term" value="F:8-oxo-7,8-dihydrodeoxyguanosine triphosphate pyrophosphatase activity"/>
    <property type="evidence" value="ECO:0007669"/>
    <property type="project" value="UniProtKB-EC"/>
</dbReference>
<dbReference type="Proteomes" id="UP000179014">
    <property type="component" value="Unassembled WGS sequence"/>
</dbReference>
<feature type="domain" description="Nudix hydrolase" evidence="13">
    <location>
        <begin position="5"/>
        <end position="134"/>
    </location>
</feature>
<accession>A0A1F6BUF4</accession>
<dbReference type="PROSITE" id="PS00893">
    <property type="entry name" value="NUDIX_BOX"/>
    <property type="match status" value="1"/>
</dbReference>